<evidence type="ECO:0000313" key="2">
    <source>
        <dbReference type="Proteomes" id="UP000030693"/>
    </source>
</evidence>
<organism evidence="1">
    <name type="scientific">Fonticula alba</name>
    <name type="common">Slime mold</name>
    <dbReference type="NCBI Taxonomy" id="691883"/>
    <lineage>
        <taxon>Eukaryota</taxon>
        <taxon>Rotosphaerida</taxon>
        <taxon>Fonticulaceae</taxon>
        <taxon>Fonticula</taxon>
    </lineage>
</organism>
<sequence length="86" mass="9365">MATPHREPPLPGETIVATTGSEQRILQELDLLTKHTTALLEAVVTQTRLTDALLDRMTSARTLTASWQRFLSDNVARAPAGPMADP</sequence>
<keyword evidence="2" id="KW-1185">Reference proteome</keyword>
<dbReference type="EMBL" id="KB932207">
    <property type="protein sequence ID" value="KCV69088.1"/>
    <property type="molecule type" value="Genomic_DNA"/>
</dbReference>
<evidence type="ECO:0000313" key="1">
    <source>
        <dbReference type="EMBL" id="KCV69088.1"/>
    </source>
</evidence>
<protein>
    <submittedName>
        <fullName evidence="1">Uncharacterized protein</fullName>
    </submittedName>
</protein>
<dbReference type="GeneID" id="20529228"/>
<gene>
    <name evidence="1" type="ORF">H696_04503</name>
</gene>
<dbReference type="Proteomes" id="UP000030693">
    <property type="component" value="Unassembled WGS sequence"/>
</dbReference>
<name>A0A058Z585_FONAL</name>
<accession>A0A058Z585</accession>
<proteinExistence type="predicted"/>
<dbReference type="RefSeq" id="XP_009496659.1">
    <property type="nucleotide sequence ID" value="XM_009498384.1"/>
</dbReference>
<reference evidence="1" key="1">
    <citation type="submission" date="2013-04" db="EMBL/GenBank/DDBJ databases">
        <title>The Genome Sequence of Fonticula alba ATCC 38817.</title>
        <authorList>
            <consortium name="The Broad Institute Genomics Platform"/>
            <person name="Russ C."/>
            <person name="Cuomo C."/>
            <person name="Burger G."/>
            <person name="Gray M.W."/>
            <person name="Holland P.W.H."/>
            <person name="King N."/>
            <person name="Lang F.B.F."/>
            <person name="Roger A.J."/>
            <person name="Ruiz-Trillo I."/>
            <person name="Brown M."/>
            <person name="Walker B."/>
            <person name="Young S."/>
            <person name="Zeng Q."/>
            <person name="Gargeya S."/>
            <person name="Fitzgerald M."/>
            <person name="Haas B."/>
            <person name="Abouelleil A."/>
            <person name="Allen A.W."/>
            <person name="Alvarado L."/>
            <person name="Arachchi H.M."/>
            <person name="Berlin A.M."/>
            <person name="Chapman S.B."/>
            <person name="Gainer-Dewar J."/>
            <person name="Goldberg J."/>
            <person name="Griggs A."/>
            <person name="Gujja S."/>
            <person name="Hansen M."/>
            <person name="Howarth C."/>
            <person name="Imamovic A."/>
            <person name="Ireland A."/>
            <person name="Larimer J."/>
            <person name="McCowan C."/>
            <person name="Murphy C."/>
            <person name="Pearson M."/>
            <person name="Poon T.W."/>
            <person name="Priest M."/>
            <person name="Roberts A."/>
            <person name="Saif S."/>
            <person name="Shea T."/>
            <person name="Sisk P."/>
            <person name="Sykes S."/>
            <person name="Wortman J."/>
            <person name="Nusbaum C."/>
            <person name="Birren B."/>
        </authorList>
    </citation>
    <scope>NUCLEOTIDE SEQUENCE [LARGE SCALE GENOMIC DNA]</scope>
    <source>
        <strain evidence="1">ATCC 38817</strain>
    </source>
</reference>
<dbReference type="AlphaFoldDB" id="A0A058Z585"/>